<dbReference type="eggNOG" id="ENOG5033BD3">
    <property type="taxonomic scope" value="Bacteria"/>
</dbReference>
<evidence type="ECO:0000313" key="2">
    <source>
        <dbReference type="Proteomes" id="UP000029080"/>
    </source>
</evidence>
<dbReference type="EMBL" id="JGZU01000004">
    <property type="protein sequence ID" value="KFJ07518.1"/>
    <property type="molecule type" value="Genomic_DNA"/>
</dbReference>
<proteinExistence type="predicted"/>
<organism evidence="1 2">
    <name type="scientific">Bifidobacterium tsurumiense</name>
    <dbReference type="NCBI Taxonomy" id="356829"/>
    <lineage>
        <taxon>Bacteria</taxon>
        <taxon>Bacillati</taxon>
        <taxon>Actinomycetota</taxon>
        <taxon>Actinomycetes</taxon>
        <taxon>Bifidobacteriales</taxon>
        <taxon>Bifidobacteriaceae</taxon>
        <taxon>Bifidobacterium</taxon>
    </lineage>
</organism>
<evidence type="ECO:0000313" key="1">
    <source>
        <dbReference type="EMBL" id="KFJ07518.1"/>
    </source>
</evidence>
<accession>A0A087EIB7</accession>
<dbReference type="Proteomes" id="UP000029080">
    <property type="component" value="Unassembled WGS sequence"/>
</dbReference>
<comment type="caution">
    <text evidence="1">The sequence shown here is derived from an EMBL/GenBank/DDBJ whole genome shotgun (WGS) entry which is preliminary data.</text>
</comment>
<evidence type="ECO:0008006" key="3">
    <source>
        <dbReference type="Google" id="ProtNLM"/>
    </source>
</evidence>
<dbReference type="STRING" id="356829.BITS_0773"/>
<sequence>MQNRQWYFNTVTQQPEYGPLSPASQRMGPYASKEDALHAWDIAQHRNLLWDDEDRRWKQWGDTQE</sequence>
<gene>
    <name evidence="1" type="ORF">BITS_0773</name>
</gene>
<dbReference type="AlphaFoldDB" id="A0A087EIB7"/>
<protein>
    <recommendedName>
        <fullName evidence="3">SPOR domain-containing protein</fullName>
    </recommendedName>
</protein>
<name>A0A087EIB7_9BIFI</name>
<dbReference type="RefSeq" id="WP_026642593.1">
    <property type="nucleotide sequence ID" value="NZ_JAXEUP010000035.1"/>
</dbReference>
<reference evidence="1 2" key="1">
    <citation type="submission" date="2014-03" db="EMBL/GenBank/DDBJ databases">
        <title>Genomics of Bifidobacteria.</title>
        <authorList>
            <person name="Ventura M."/>
            <person name="Milani C."/>
            <person name="Lugli G.A."/>
        </authorList>
    </citation>
    <scope>NUCLEOTIDE SEQUENCE [LARGE SCALE GENOMIC DNA]</scope>
    <source>
        <strain evidence="1 2">JCM 13495</strain>
    </source>
</reference>
<keyword evidence="2" id="KW-1185">Reference proteome</keyword>